<accession>A0A919KI74</accession>
<dbReference type="Proteomes" id="UP000623958">
    <property type="component" value="Unassembled WGS sequence"/>
</dbReference>
<feature type="transmembrane region" description="Helical" evidence="1">
    <location>
        <begin position="69"/>
        <end position="85"/>
    </location>
</feature>
<reference evidence="2" key="1">
    <citation type="journal article" date="2014" name="Int. J. Syst. Evol. Microbiol.">
        <title>Complete genome sequence of Corynebacterium casei LMG S-19264T (=DSM 44701T), isolated from a smear-ripened cheese.</title>
        <authorList>
            <consortium name="US DOE Joint Genome Institute (JGI-PGF)"/>
            <person name="Walter F."/>
            <person name="Albersmeier A."/>
            <person name="Kalinowski J."/>
            <person name="Ruckert C."/>
        </authorList>
    </citation>
    <scope>NUCLEOTIDE SEQUENCE</scope>
    <source>
        <strain evidence="2">JCM 13306</strain>
    </source>
</reference>
<reference evidence="2" key="2">
    <citation type="submission" date="2020-09" db="EMBL/GenBank/DDBJ databases">
        <authorList>
            <person name="Sun Q."/>
            <person name="Ohkuma M."/>
        </authorList>
    </citation>
    <scope>NUCLEOTIDE SEQUENCE</scope>
    <source>
        <strain evidence="2">JCM 13306</strain>
    </source>
</reference>
<evidence type="ECO:0000313" key="2">
    <source>
        <dbReference type="EMBL" id="GHH54119.1"/>
    </source>
</evidence>
<dbReference type="AlphaFoldDB" id="A0A919KI74"/>
<organism evidence="2 3">
    <name type="scientific">Xanthomonas boreopolis</name>
    <dbReference type="NCBI Taxonomy" id="86183"/>
    <lineage>
        <taxon>Bacteria</taxon>
        <taxon>Pseudomonadati</taxon>
        <taxon>Pseudomonadota</taxon>
        <taxon>Gammaproteobacteria</taxon>
        <taxon>Lysobacterales</taxon>
        <taxon>Lysobacteraceae</taxon>
        <taxon>Xanthomonas</taxon>
    </lineage>
</organism>
<dbReference type="InterPro" id="IPR021762">
    <property type="entry name" value="DUF3325"/>
</dbReference>
<keyword evidence="1" id="KW-0472">Membrane</keyword>
<gene>
    <name evidence="2" type="ORF">GCM10009090_20440</name>
</gene>
<comment type="caution">
    <text evidence="2">The sequence shown here is derived from an EMBL/GenBank/DDBJ whole genome shotgun (WGS) entry which is preliminary data.</text>
</comment>
<evidence type="ECO:0000256" key="1">
    <source>
        <dbReference type="SAM" id="Phobius"/>
    </source>
</evidence>
<dbReference type="Pfam" id="PF11804">
    <property type="entry name" value="DUF3325"/>
    <property type="match status" value="1"/>
</dbReference>
<evidence type="ECO:0000313" key="3">
    <source>
        <dbReference type="Proteomes" id="UP000623958"/>
    </source>
</evidence>
<feature type="transmembrane region" description="Helical" evidence="1">
    <location>
        <begin position="91"/>
        <end position="109"/>
    </location>
</feature>
<dbReference type="RefSeq" id="WP_140725135.1">
    <property type="nucleotide sequence ID" value="NZ_BNBA01000014.1"/>
</dbReference>
<keyword evidence="1" id="KW-1133">Transmembrane helix</keyword>
<feature type="transmembrane region" description="Helical" evidence="1">
    <location>
        <begin position="43"/>
        <end position="62"/>
    </location>
</feature>
<keyword evidence="1" id="KW-0812">Transmembrane</keyword>
<dbReference type="EMBL" id="BNBA01000014">
    <property type="protein sequence ID" value="GHH54119.1"/>
    <property type="molecule type" value="Genomic_DNA"/>
</dbReference>
<sequence length="110" mass="11669">MIWLALALSYSGFAALCLAMEKHQLELYGKDRAGPRRMRALRAAGWLLLSVAFALCVVARGWAVGTVQWLGALTAGAAVLALWLLPYRPRAIVPAALAAPAVGMLLALLA</sequence>
<name>A0A919KI74_9XANT</name>
<protein>
    <submittedName>
        <fullName evidence="2">Membrane protein</fullName>
    </submittedName>
</protein>
<keyword evidence="3" id="KW-1185">Reference proteome</keyword>
<proteinExistence type="predicted"/>